<feature type="transmembrane region" description="Helical" evidence="1">
    <location>
        <begin position="64"/>
        <end position="83"/>
    </location>
</feature>
<evidence type="ECO:0000313" key="3">
    <source>
        <dbReference type="EMBL" id="CEA01811.1"/>
    </source>
</evidence>
<dbReference type="PATRIC" id="fig|1461581.3.peg.535"/>
<feature type="transmembrane region" description="Helical" evidence="1">
    <location>
        <begin position="35"/>
        <end position="58"/>
    </location>
</feature>
<dbReference type="AlphaFoldDB" id="A0A078MAV3"/>
<feature type="transmembrane region" description="Helical" evidence="1">
    <location>
        <begin position="165"/>
        <end position="182"/>
    </location>
</feature>
<feature type="transmembrane region" description="Helical" evidence="1">
    <location>
        <begin position="233"/>
        <end position="251"/>
    </location>
</feature>
<reference evidence="3" key="1">
    <citation type="submission" date="2014-07" db="EMBL/GenBank/DDBJ databases">
        <authorList>
            <person name="Urmite Genomes Urmite Genomes"/>
        </authorList>
    </citation>
    <scope>NUCLEOTIDE SEQUENCE</scope>
    <source>
        <strain evidence="3">12M76_air</strain>
    </source>
</reference>
<feature type="transmembrane region" description="Helical" evidence="1">
    <location>
        <begin position="142"/>
        <end position="159"/>
    </location>
</feature>
<sequence length="350" mass="37482">MNRSEQQLLLDELRQRRIVPADQALLAETGQEPPWYVVAMAGFAAWFAALLLWAAWAMTNLGDLPLLNLLVATVLLLAAVRLLRSAGDFAAQLGLALSLFGQGLLVFFMSELQPLDPEGVRPPALVALLVASAMLLMRAGSAHRFLCALVAMVALVWLVESRAMLSLYAVLLPALAVRLWLARSRWAGGGRAPIIRALAGATTLVALILGALTEPSAAGIVWGGIRSTRSELAWLYPLGSASLLLVTAVWLSRSMVMRRRLECLLGALAAAALGSLAPGLLIAAALWLAVFHACDRLWCVLVGVGVAFYLGDLYYSLHITLLVKSVLLATGGVLLLAVRQFVVVPLRRAQ</sequence>
<feature type="transmembrane region" description="Helical" evidence="1">
    <location>
        <begin position="263"/>
        <end position="293"/>
    </location>
</feature>
<keyword evidence="1" id="KW-0472">Membrane</keyword>
<dbReference type="EMBL" id="LM997413">
    <property type="protein sequence ID" value="CEA01811.1"/>
    <property type="molecule type" value="Genomic_DNA"/>
</dbReference>
<keyword evidence="1" id="KW-1133">Transmembrane helix</keyword>
<proteinExistence type="predicted"/>
<feature type="transmembrane region" description="Helical" evidence="1">
    <location>
        <begin position="313"/>
        <end position="338"/>
    </location>
</feature>
<accession>A0A078MAV3</accession>
<name>A0A078MAV3_9PSED</name>
<dbReference type="OrthoDB" id="9180101at2"/>
<dbReference type="InterPro" id="IPR025513">
    <property type="entry name" value="DUF4401"/>
</dbReference>
<protein>
    <recommendedName>
        <fullName evidence="2">DUF4401 domain-containing protein</fullName>
    </recommendedName>
</protein>
<evidence type="ECO:0000256" key="1">
    <source>
        <dbReference type="SAM" id="Phobius"/>
    </source>
</evidence>
<evidence type="ECO:0000259" key="2">
    <source>
        <dbReference type="Pfam" id="PF14351"/>
    </source>
</evidence>
<dbReference type="Pfam" id="PF14351">
    <property type="entry name" value="DUF4401"/>
    <property type="match status" value="1"/>
</dbReference>
<dbReference type="RefSeq" id="WP_044498208.1">
    <property type="nucleotide sequence ID" value="NZ_LK391969.1"/>
</dbReference>
<organism evidence="3">
    <name type="scientific">Pseudomonas saudimassiliensis</name>
    <dbReference type="NCBI Taxonomy" id="1461581"/>
    <lineage>
        <taxon>Bacteria</taxon>
        <taxon>Pseudomonadati</taxon>
        <taxon>Pseudomonadota</taxon>
        <taxon>Gammaproteobacteria</taxon>
        <taxon>Pseudomonadales</taxon>
        <taxon>Pseudomonadaceae</taxon>
        <taxon>Pseudomonas</taxon>
    </lineage>
</organism>
<feature type="transmembrane region" description="Helical" evidence="1">
    <location>
        <begin position="120"/>
        <end position="137"/>
    </location>
</feature>
<gene>
    <name evidence="3" type="ORF">BN1049_00545</name>
</gene>
<feature type="transmembrane region" description="Helical" evidence="1">
    <location>
        <begin position="194"/>
        <end position="213"/>
    </location>
</feature>
<dbReference type="EMBL" id="LK391969">
    <property type="protein sequence ID" value="CEF25635.1"/>
    <property type="molecule type" value="Genomic_DNA"/>
</dbReference>
<feature type="domain" description="DUF4401" evidence="2">
    <location>
        <begin position="34"/>
        <end position="342"/>
    </location>
</feature>
<feature type="transmembrane region" description="Helical" evidence="1">
    <location>
        <begin position="90"/>
        <end position="108"/>
    </location>
</feature>
<keyword evidence="1" id="KW-0812">Transmembrane</keyword>